<comment type="caution">
    <text evidence="2">The sequence shown here is derived from an EMBL/GenBank/DDBJ whole genome shotgun (WGS) entry which is preliminary data.</text>
</comment>
<keyword evidence="1" id="KW-1133">Transmembrane helix</keyword>
<keyword evidence="1" id="KW-0472">Membrane</keyword>
<keyword evidence="1" id="KW-0812">Transmembrane</keyword>
<sequence length="112" mass="12355">MEAVLGFLGNLMGGVLQWMGVDRQARAAEEVARSQERQTRSLVDGAIATWAEWRRAQEAAASAARDATYWQQATQRTRIYYNYQAARTGQAALLLAAGAGLLGLAIWRMSHE</sequence>
<keyword evidence="3" id="KW-1185">Reference proteome</keyword>
<organism evidence="2 3">
    <name type="scientific">Thermus composti</name>
    <dbReference type="NCBI Taxonomy" id="532059"/>
    <lineage>
        <taxon>Bacteria</taxon>
        <taxon>Thermotogati</taxon>
        <taxon>Deinococcota</taxon>
        <taxon>Deinococci</taxon>
        <taxon>Thermales</taxon>
        <taxon>Thermaceae</taxon>
        <taxon>Thermus</taxon>
    </lineage>
</organism>
<reference evidence="2 3" key="1">
    <citation type="submission" date="2024-09" db="EMBL/GenBank/DDBJ databases">
        <authorList>
            <person name="Sun Q."/>
            <person name="Mori K."/>
        </authorList>
    </citation>
    <scope>NUCLEOTIDE SEQUENCE [LARGE SCALE GENOMIC DNA]</scope>
    <source>
        <strain evidence="2 3">NCAIM B.02340</strain>
    </source>
</reference>
<proteinExistence type="predicted"/>
<dbReference type="Proteomes" id="UP001589830">
    <property type="component" value="Unassembled WGS sequence"/>
</dbReference>
<dbReference type="RefSeq" id="WP_188848051.1">
    <property type="nucleotide sequence ID" value="NZ_BMPJ01000030.1"/>
</dbReference>
<evidence type="ECO:0000313" key="2">
    <source>
        <dbReference type="EMBL" id="MFC0595729.1"/>
    </source>
</evidence>
<dbReference type="EMBL" id="JBHLTW010000026">
    <property type="protein sequence ID" value="MFC0595729.1"/>
    <property type="molecule type" value="Genomic_DNA"/>
</dbReference>
<name>A0ABV6Q0V2_9DEIN</name>
<gene>
    <name evidence="2" type="ORF">ACFFFP_06060</name>
</gene>
<protein>
    <submittedName>
        <fullName evidence="2">Uncharacterized protein</fullName>
    </submittedName>
</protein>
<evidence type="ECO:0000313" key="3">
    <source>
        <dbReference type="Proteomes" id="UP001589830"/>
    </source>
</evidence>
<accession>A0ABV6Q0V2</accession>
<feature type="transmembrane region" description="Helical" evidence="1">
    <location>
        <begin position="91"/>
        <end position="110"/>
    </location>
</feature>
<evidence type="ECO:0000256" key="1">
    <source>
        <dbReference type="SAM" id="Phobius"/>
    </source>
</evidence>